<organism evidence="2 3">
    <name type="scientific">Corallococcus exercitus</name>
    <dbReference type="NCBI Taxonomy" id="2316736"/>
    <lineage>
        <taxon>Bacteria</taxon>
        <taxon>Pseudomonadati</taxon>
        <taxon>Myxococcota</taxon>
        <taxon>Myxococcia</taxon>
        <taxon>Myxococcales</taxon>
        <taxon>Cystobacterineae</taxon>
        <taxon>Myxococcaceae</taxon>
        <taxon>Corallococcus</taxon>
    </lineage>
</organism>
<proteinExistence type="predicted"/>
<accession>A0A7Y4JR62</accession>
<evidence type="ECO:0000313" key="2">
    <source>
        <dbReference type="EMBL" id="NOK09679.1"/>
    </source>
</evidence>
<reference evidence="2 3" key="1">
    <citation type="submission" date="2020-05" db="EMBL/GenBank/DDBJ databases">
        <authorList>
            <person name="Whitworth D."/>
        </authorList>
    </citation>
    <scope>NUCLEOTIDE SEQUENCE [LARGE SCALE GENOMIC DNA]</scope>
    <source>
        <strain evidence="2 3">CA046A</strain>
    </source>
</reference>
<evidence type="ECO:0000256" key="1">
    <source>
        <dbReference type="SAM" id="MobiDB-lite"/>
    </source>
</evidence>
<comment type="caution">
    <text evidence="2">The sequence shown here is derived from an EMBL/GenBank/DDBJ whole genome shotgun (WGS) entry which is preliminary data.</text>
</comment>
<evidence type="ECO:0000313" key="3">
    <source>
        <dbReference type="Proteomes" id="UP000528460"/>
    </source>
</evidence>
<dbReference type="RefSeq" id="WP_171413857.1">
    <property type="nucleotide sequence ID" value="NZ_JABFJW010000071.1"/>
</dbReference>
<dbReference type="AlphaFoldDB" id="A0A7Y4JR62"/>
<dbReference type="EMBL" id="JABFJW010000071">
    <property type="protein sequence ID" value="NOK09679.1"/>
    <property type="molecule type" value="Genomic_DNA"/>
</dbReference>
<dbReference type="Proteomes" id="UP000528460">
    <property type="component" value="Unassembled WGS sequence"/>
</dbReference>
<name>A0A7Y4JR62_9BACT</name>
<protein>
    <submittedName>
        <fullName evidence="2">Uncharacterized protein</fullName>
    </submittedName>
</protein>
<feature type="region of interest" description="Disordered" evidence="1">
    <location>
        <begin position="1"/>
        <end position="28"/>
    </location>
</feature>
<sequence length="63" mass="6177">MLALGACGDDSAPGTSPDAGTDDDGTTTANCAAEATHVEQAVCASNAFLATLTEAQRASVVYA</sequence>
<gene>
    <name evidence="2" type="ORF">HNS30_11640</name>
</gene>